<proteinExistence type="predicted"/>
<organism evidence="1 2">
    <name type="scientific">Dreissena polymorpha</name>
    <name type="common">Zebra mussel</name>
    <name type="synonym">Mytilus polymorpha</name>
    <dbReference type="NCBI Taxonomy" id="45954"/>
    <lineage>
        <taxon>Eukaryota</taxon>
        <taxon>Metazoa</taxon>
        <taxon>Spiralia</taxon>
        <taxon>Lophotrochozoa</taxon>
        <taxon>Mollusca</taxon>
        <taxon>Bivalvia</taxon>
        <taxon>Autobranchia</taxon>
        <taxon>Heteroconchia</taxon>
        <taxon>Euheterodonta</taxon>
        <taxon>Imparidentia</taxon>
        <taxon>Neoheterodontei</taxon>
        <taxon>Myida</taxon>
        <taxon>Dreissenoidea</taxon>
        <taxon>Dreissenidae</taxon>
        <taxon>Dreissena</taxon>
    </lineage>
</organism>
<accession>A0A9D3Y0J8</accession>
<dbReference type="EMBL" id="JAIWYP010000037">
    <property type="protein sequence ID" value="KAH3691414.1"/>
    <property type="molecule type" value="Genomic_DNA"/>
</dbReference>
<dbReference type="Proteomes" id="UP000828390">
    <property type="component" value="Unassembled WGS sequence"/>
</dbReference>
<comment type="caution">
    <text evidence="1">The sequence shown here is derived from an EMBL/GenBank/DDBJ whole genome shotgun (WGS) entry which is preliminary data.</text>
</comment>
<name>A0A9D3Y0J8_DREPO</name>
<dbReference type="AlphaFoldDB" id="A0A9D3Y0J8"/>
<evidence type="ECO:0000313" key="1">
    <source>
        <dbReference type="EMBL" id="KAH3691414.1"/>
    </source>
</evidence>
<reference evidence="1" key="2">
    <citation type="submission" date="2020-11" db="EMBL/GenBank/DDBJ databases">
        <authorList>
            <person name="McCartney M.A."/>
            <person name="Auch B."/>
            <person name="Kono T."/>
            <person name="Mallez S."/>
            <person name="Becker A."/>
            <person name="Gohl D.M."/>
            <person name="Silverstein K.A.T."/>
            <person name="Koren S."/>
            <person name="Bechman K.B."/>
            <person name="Herman A."/>
            <person name="Abrahante J.E."/>
            <person name="Garbe J."/>
        </authorList>
    </citation>
    <scope>NUCLEOTIDE SEQUENCE</scope>
    <source>
        <strain evidence="1">Duluth1</strain>
        <tissue evidence="1">Whole animal</tissue>
    </source>
</reference>
<evidence type="ECO:0000313" key="2">
    <source>
        <dbReference type="Proteomes" id="UP000828390"/>
    </source>
</evidence>
<gene>
    <name evidence="1" type="ORF">DPMN_194049</name>
</gene>
<keyword evidence="2" id="KW-1185">Reference proteome</keyword>
<sequence length="129" mass="14580">MESCCEEYSGVSSGDEDFDVCEDISLKKIVLCFVISDKGENGGKWQAVTKKRKKASSSSNESFANLSTDEKLNSIFAQLNKNFEKISDVENACRRDIQNVNKYCSELENKIVKMGQMCERQEHMSKVLC</sequence>
<reference evidence="1" key="1">
    <citation type="journal article" date="2019" name="bioRxiv">
        <title>The Genome of the Zebra Mussel, Dreissena polymorpha: A Resource for Invasive Species Research.</title>
        <authorList>
            <person name="McCartney M.A."/>
            <person name="Auch B."/>
            <person name="Kono T."/>
            <person name="Mallez S."/>
            <person name="Zhang Y."/>
            <person name="Obille A."/>
            <person name="Becker A."/>
            <person name="Abrahante J.E."/>
            <person name="Garbe J."/>
            <person name="Badalamenti J.P."/>
            <person name="Herman A."/>
            <person name="Mangelson H."/>
            <person name="Liachko I."/>
            <person name="Sullivan S."/>
            <person name="Sone E.D."/>
            <person name="Koren S."/>
            <person name="Silverstein K.A.T."/>
            <person name="Beckman K.B."/>
            <person name="Gohl D.M."/>
        </authorList>
    </citation>
    <scope>NUCLEOTIDE SEQUENCE</scope>
    <source>
        <strain evidence="1">Duluth1</strain>
        <tissue evidence="1">Whole animal</tissue>
    </source>
</reference>
<protein>
    <submittedName>
        <fullName evidence="1">Uncharacterized protein</fullName>
    </submittedName>
</protein>